<proteinExistence type="predicted"/>
<evidence type="ECO:0000313" key="3">
    <source>
        <dbReference type="Proteomes" id="UP000275385"/>
    </source>
</evidence>
<dbReference type="EMBL" id="QVQW01000011">
    <property type="protein sequence ID" value="RKU47057.1"/>
    <property type="molecule type" value="Genomic_DNA"/>
</dbReference>
<comment type="caution">
    <text evidence="2">The sequence shown here is derived from an EMBL/GenBank/DDBJ whole genome shotgun (WGS) entry which is preliminary data.</text>
</comment>
<accession>A0A420YGR3</accession>
<name>A0A420YGR3_9PEZI</name>
<sequence length="259" mass="29630">MAGQKDSTAAGTSATFLNLPSELRNGIYELVLLHDEPIDPWTKYDRHREFTPGLLRVNKVVQREASPMFYGQNRFSLTRDTPEEIALFLEQIGCENAGCIRHIIIDFPKFLHLDLGDITLEEDSVSILASIRNSCANLTTLATSLYSTDAMELRLDNLEHHTVVDEALKLVDNHFRAIPSLQEIVLEVYEDGPSGHIRERMKSHGWTLHTTENVEEEEDWGREFSDLDDVDYGYGYGDEDEDDNYDIDDDSDFWRRAAD</sequence>
<reference evidence="2 3" key="1">
    <citation type="submission" date="2018-08" db="EMBL/GenBank/DDBJ databases">
        <title>Draft genome of the lignicolous fungus Coniochaeta pulveracea.</title>
        <authorList>
            <person name="Borstlap C.J."/>
            <person name="De Witt R.N."/>
            <person name="Botha A."/>
            <person name="Volschenk H."/>
        </authorList>
    </citation>
    <scope>NUCLEOTIDE SEQUENCE [LARGE SCALE GENOMIC DNA]</scope>
    <source>
        <strain evidence="2 3">CAB683</strain>
    </source>
</reference>
<organism evidence="2 3">
    <name type="scientific">Coniochaeta pulveracea</name>
    <dbReference type="NCBI Taxonomy" id="177199"/>
    <lineage>
        <taxon>Eukaryota</taxon>
        <taxon>Fungi</taxon>
        <taxon>Dikarya</taxon>
        <taxon>Ascomycota</taxon>
        <taxon>Pezizomycotina</taxon>
        <taxon>Sordariomycetes</taxon>
        <taxon>Sordariomycetidae</taxon>
        <taxon>Coniochaetales</taxon>
        <taxon>Coniochaetaceae</taxon>
        <taxon>Coniochaeta</taxon>
    </lineage>
</organism>
<evidence type="ECO:0000313" key="2">
    <source>
        <dbReference type="EMBL" id="RKU47057.1"/>
    </source>
</evidence>
<dbReference type="PANTHER" id="PTHR42085">
    <property type="entry name" value="F-BOX DOMAIN-CONTAINING PROTEIN"/>
    <property type="match status" value="1"/>
</dbReference>
<keyword evidence="3" id="KW-1185">Reference proteome</keyword>
<dbReference type="InterPro" id="IPR038883">
    <property type="entry name" value="AN11006-like"/>
</dbReference>
<gene>
    <name evidence="2" type="ORF">DL546_008882</name>
</gene>
<evidence type="ECO:0008006" key="4">
    <source>
        <dbReference type="Google" id="ProtNLM"/>
    </source>
</evidence>
<protein>
    <recommendedName>
        <fullName evidence="4">F-box domain-containing protein</fullName>
    </recommendedName>
</protein>
<evidence type="ECO:0000256" key="1">
    <source>
        <dbReference type="SAM" id="MobiDB-lite"/>
    </source>
</evidence>
<dbReference type="OrthoDB" id="62952at2759"/>
<dbReference type="Proteomes" id="UP000275385">
    <property type="component" value="Unassembled WGS sequence"/>
</dbReference>
<dbReference type="PANTHER" id="PTHR42085:SF1">
    <property type="entry name" value="F-BOX DOMAIN-CONTAINING PROTEIN"/>
    <property type="match status" value="1"/>
</dbReference>
<feature type="region of interest" description="Disordered" evidence="1">
    <location>
        <begin position="217"/>
        <end position="249"/>
    </location>
</feature>
<dbReference type="AlphaFoldDB" id="A0A420YGR3"/>